<gene>
    <name evidence="2" type="ORF">PHACADRAFT_211882</name>
</gene>
<dbReference type="HOGENOM" id="CLU_2184892_0_0_1"/>
<evidence type="ECO:0000313" key="3">
    <source>
        <dbReference type="Proteomes" id="UP000008370"/>
    </source>
</evidence>
<dbReference type="GeneID" id="18913162"/>
<dbReference type="OrthoDB" id="2803755at2759"/>
<dbReference type="Gene3D" id="2.60.120.260">
    <property type="entry name" value="Galactose-binding domain-like"/>
    <property type="match status" value="1"/>
</dbReference>
<organism evidence="2 3">
    <name type="scientific">Phanerochaete carnosa (strain HHB-10118-sp)</name>
    <name type="common">White-rot fungus</name>
    <name type="synonym">Peniophora carnosa</name>
    <dbReference type="NCBI Taxonomy" id="650164"/>
    <lineage>
        <taxon>Eukaryota</taxon>
        <taxon>Fungi</taxon>
        <taxon>Dikarya</taxon>
        <taxon>Basidiomycota</taxon>
        <taxon>Agaricomycotina</taxon>
        <taxon>Agaricomycetes</taxon>
        <taxon>Polyporales</taxon>
        <taxon>Phanerochaetaceae</taxon>
        <taxon>Phanerochaete</taxon>
    </lineage>
</organism>
<protein>
    <recommendedName>
        <fullName evidence="4">Glycoside hydrolase family 16 protein</fullName>
    </recommendedName>
</protein>
<keyword evidence="3" id="KW-1185">Reference proteome</keyword>
<sequence length="109" mass="12127">MFLIRLSILPLLPLLLANVLKEAAAWPRQAVWSISDSIDFDKDVLYGPPEAWYYGFDGPCEPGVDIWTTQMNASVKIDFVGSRISVYGTSNNASGIMRIKAEDKVTQEC</sequence>
<feature type="signal peptide" evidence="1">
    <location>
        <begin position="1"/>
        <end position="25"/>
    </location>
</feature>
<evidence type="ECO:0000313" key="2">
    <source>
        <dbReference type="EMBL" id="EKM52657.1"/>
    </source>
</evidence>
<dbReference type="InParanoid" id="K5WQL9"/>
<keyword evidence="1" id="KW-0732">Signal</keyword>
<name>K5WQL9_PHACS</name>
<dbReference type="KEGG" id="pco:PHACADRAFT_211882"/>
<dbReference type="AlphaFoldDB" id="K5WQL9"/>
<dbReference type="EMBL" id="JH930475">
    <property type="protein sequence ID" value="EKM52657.1"/>
    <property type="molecule type" value="Genomic_DNA"/>
</dbReference>
<dbReference type="Proteomes" id="UP000008370">
    <property type="component" value="Unassembled WGS sequence"/>
</dbReference>
<evidence type="ECO:0000256" key="1">
    <source>
        <dbReference type="SAM" id="SignalP"/>
    </source>
</evidence>
<evidence type="ECO:0008006" key="4">
    <source>
        <dbReference type="Google" id="ProtNLM"/>
    </source>
</evidence>
<feature type="chain" id="PRO_5003890815" description="Glycoside hydrolase family 16 protein" evidence="1">
    <location>
        <begin position="26"/>
        <end position="109"/>
    </location>
</feature>
<proteinExistence type="predicted"/>
<dbReference type="RefSeq" id="XP_007398998.1">
    <property type="nucleotide sequence ID" value="XM_007398936.1"/>
</dbReference>
<reference evidence="2" key="1">
    <citation type="journal article" date="2012" name="BMC Genomics">
        <title>Comparative genomics of the white-rot fungi, Phanerochaete carnosa and P. chrysosporium, to elucidate the genetic basis of the distinct wood types they colonize.</title>
        <authorList>
            <person name="Suzuki H."/>
            <person name="MacDonald J."/>
            <person name="Syed K."/>
            <person name="Salamov A."/>
            <person name="Hori C."/>
            <person name="Aerts A."/>
            <person name="Henrissat B."/>
            <person name="Wiebenga A."/>
            <person name="vanKuyk P.A."/>
            <person name="Barry K."/>
            <person name="Lindquist E."/>
            <person name="LaButti K."/>
            <person name="Lapidus A."/>
            <person name="Lucas S."/>
            <person name="Coutinho P."/>
            <person name="Gong Y."/>
            <person name="Samejima M."/>
            <person name="Mahadevan R."/>
            <person name="Abou-Zaid M."/>
            <person name="de Vries R.P."/>
            <person name="Igarashi K."/>
            <person name="Yadav J.S."/>
            <person name="Grigoriev I.V."/>
            <person name="Master E.R."/>
        </authorList>
    </citation>
    <scope>NUCLEOTIDE SEQUENCE [LARGE SCALE GENOMIC DNA]</scope>
    <source>
        <strain evidence="2">HHB-10118-sp</strain>
    </source>
</reference>
<accession>K5WQL9</accession>